<evidence type="ECO:0000256" key="3">
    <source>
        <dbReference type="ARBA" id="ARBA00022692"/>
    </source>
</evidence>
<evidence type="ECO:0000256" key="1">
    <source>
        <dbReference type="ARBA" id="ARBA00004651"/>
    </source>
</evidence>
<proteinExistence type="predicted"/>
<evidence type="ECO:0000256" key="2">
    <source>
        <dbReference type="ARBA" id="ARBA00022475"/>
    </source>
</evidence>
<keyword evidence="2" id="KW-1003">Cell membrane</keyword>
<organism evidence="8">
    <name type="scientific">uncultured organism</name>
    <dbReference type="NCBI Taxonomy" id="155900"/>
    <lineage>
        <taxon>unclassified sequences</taxon>
        <taxon>environmental samples</taxon>
    </lineage>
</organism>
<dbReference type="Pfam" id="PF00482">
    <property type="entry name" value="T2SSF"/>
    <property type="match status" value="1"/>
</dbReference>
<feature type="transmembrane region" description="Helical" evidence="6">
    <location>
        <begin position="12"/>
        <end position="33"/>
    </location>
</feature>
<dbReference type="EMBL" id="MW000468">
    <property type="protein sequence ID" value="QOL00412.1"/>
    <property type="molecule type" value="Genomic_DNA"/>
</dbReference>
<evidence type="ECO:0000256" key="5">
    <source>
        <dbReference type="ARBA" id="ARBA00023136"/>
    </source>
</evidence>
<sequence length="335" mass="36473">MSGSIGGLDNGALLLMAGLSIVALGIVYFLTSIPERAERRRLRRRLARLAHNVPQKTADEAGVTVRRDIADSSIETLDKLIKRLLPRPEKLRERLAATGKRISLGEYVLASLVTGGVAFAVLSLIVRVPPIVALLFSFTATIWLPHKATGIMIESRRKRFLELFPEAIELIVRGLKSGVPTSESIKAVGREIPDPLGFEFRSITDAMMLGQTFDDALAAASKRINLPEFRFFEISLGIQQETGGNLGETLENLATILRRRKQMKQKIKALSSEATASAYILGSLPFLVFGAMTAINPDYAGILFTDTRGNIVLGVALALIATGVGTMIRMGKFNI</sequence>
<keyword evidence="4 6" id="KW-1133">Transmembrane helix</keyword>
<feature type="transmembrane region" description="Helical" evidence="6">
    <location>
        <begin position="131"/>
        <end position="153"/>
    </location>
</feature>
<keyword evidence="5 6" id="KW-0472">Membrane</keyword>
<accession>A0A7L9QBW9</accession>
<evidence type="ECO:0000256" key="4">
    <source>
        <dbReference type="ARBA" id="ARBA00022989"/>
    </source>
</evidence>
<dbReference type="InterPro" id="IPR018076">
    <property type="entry name" value="T2SS_GspF_dom"/>
</dbReference>
<comment type="subcellular location">
    <subcellularLocation>
        <location evidence="1">Cell membrane</location>
        <topology evidence="1">Multi-pass membrane protein</topology>
    </subcellularLocation>
</comment>
<dbReference type="Gene3D" id="1.20.81.30">
    <property type="entry name" value="Type II secretion system (T2SS), domain F"/>
    <property type="match status" value="1"/>
</dbReference>
<dbReference type="PANTHER" id="PTHR35007">
    <property type="entry name" value="INTEGRAL MEMBRANE PROTEIN-RELATED"/>
    <property type="match status" value="1"/>
</dbReference>
<name>A0A7L9QBW9_9ZZZZ</name>
<dbReference type="GO" id="GO:0005886">
    <property type="term" value="C:plasma membrane"/>
    <property type="evidence" value="ECO:0007669"/>
    <property type="project" value="UniProtKB-SubCell"/>
</dbReference>
<dbReference type="InterPro" id="IPR042094">
    <property type="entry name" value="T2SS_GspF_sf"/>
</dbReference>
<evidence type="ECO:0000256" key="6">
    <source>
        <dbReference type="SAM" id="Phobius"/>
    </source>
</evidence>
<dbReference type="PANTHER" id="PTHR35007:SF1">
    <property type="entry name" value="PILUS ASSEMBLY PROTEIN"/>
    <property type="match status" value="1"/>
</dbReference>
<dbReference type="AlphaFoldDB" id="A0A7L9QBW9"/>
<feature type="transmembrane region" description="Helical" evidence="6">
    <location>
        <begin position="104"/>
        <end position="125"/>
    </location>
</feature>
<evidence type="ECO:0000313" key="8">
    <source>
        <dbReference type="EMBL" id="QOL00412.1"/>
    </source>
</evidence>
<feature type="transmembrane region" description="Helical" evidence="6">
    <location>
        <begin position="269"/>
        <end position="291"/>
    </location>
</feature>
<evidence type="ECO:0000259" key="7">
    <source>
        <dbReference type="Pfam" id="PF00482"/>
    </source>
</evidence>
<keyword evidence="3 6" id="KW-0812">Transmembrane</keyword>
<feature type="domain" description="Type II secretion system protein GspF" evidence="7">
    <location>
        <begin position="168"/>
        <end position="293"/>
    </location>
</feature>
<reference evidence="8" key="1">
    <citation type="submission" date="2020-09" db="EMBL/GenBank/DDBJ databases">
        <title>A new high-throughput screening method to detect antimicrobial volatiles from metagenomic clone libraries.</title>
        <authorList>
            <person name="Stocker F."/>
            <person name="Obermeier M."/>
            <person name="Resch K."/>
            <person name="Berg G."/>
            <person name="Mueller Bogota C.A."/>
        </authorList>
    </citation>
    <scope>NUCLEOTIDE SEQUENCE</scope>
</reference>
<feature type="transmembrane region" description="Helical" evidence="6">
    <location>
        <begin position="311"/>
        <end position="330"/>
    </location>
</feature>
<protein>
    <recommendedName>
        <fullName evidence="7">Type II secretion system protein GspF domain-containing protein</fullName>
    </recommendedName>
</protein>